<sequence length="476" mass="51030">MLPAHVLNWASSPQRRGVRLAWPQAEVPHSPTIAGVPRQHATPRFRGLPQPPSPTRLVPGANQPGPNPLRERDVATPASSYSSRPNAADSRREDEEHGATQLILLLTLSVVLLTLPWVVDHPVTLLVPVALLILPITSGALRSMLSEGASLLFGGMRWFWRHRKSAPPPQQQQQSHNGAAFGGLPGMHPNAAQHGHGPQGSGMQGWGQHAGNPAAFGAPHHHHGPAPQHHAPHPHQSLPHPHPQQQPHPAMRSADNHASAMRSVDLQGRPAAAPMPQSPGRQQPHQQQPWQAHAPHPPPHHQNKHAAPHLGQAWQQQPVGASMAPVAMPHVAAAAHASHSDLNTPDLDFESDLEADAGVQAAAAQAVSPRGVPARGAMPFPAHGPSAMPPQQPPMGQQLQQHVPTQHHAPAPQPAAYGVHAPHPPPVPQQPQQLRPRPPAGPVDPQAECHIRNWDEPECTARRGHRPLSELMNNGQ</sequence>
<gene>
    <name evidence="2" type="ORF">HYH02_013142</name>
</gene>
<accession>A0A835VZS6</accession>
<proteinExistence type="predicted"/>
<keyword evidence="3" id="KW-1185">Reference proteome</keyword>
<reference evidence="2" key="1">
    <citation type="journal article" date="2020" name="bioRxiv">
        <title>Comparative genomics of Chlamydomonas.</title>
        <authorList>
            <person name="Craig R.J."/>
            <person name="Hasan A.R."/>
            <person name="Ness R.W."/>
            <person name="Keightley P.D."/>
        </authorList>
    </citation>
    <scope>NUCLEOTIDE SEQUENCE</scope>
    <source>
        <strain evidence="2">CCAP 11/173</strain>
    </source>
</reference>
<dbReference type="AlphaFoldDB" id="A0A835VZS6"/>
<feature type="region of interest" description="Disordered" evidence="1">
    <location>
        <begin position="360"/>
        <end position="476"/>
    </location>
</feature>
<feature type="compositionally biased region" description="Low complexity" evidence="1">
    <location>
        <begin position="209"/>
        <end position="218"/>
    </location>
</feature>
<evidence type="ECO:0000256" key="1">
    <source>
        <dbReference type="SAM" id="MobiDB-lite"/>
    </source>
</evidence>
<feature type="region of interest" description="Disordered" evidence="1">
    <location>
        <begin position="29"/>
        <end position="94"/>
    </location>
</feature>
<feature type="compositionally biased region" description="Basic residues" evidence="1">
    <location>
        <begin position="298"/>
        <end position="307"/>
    </location>
</feature>
<feature type="compositionally biased region" description="Low complexity" evidence="1">
    <location>
        <begin position="225"/>
        <end position="239"/>
    </location>
</feature>
<dbReference type="Proteomes" id="UP000613740">
    <property type="component" value="Unassembled WGS sequence"/>
</dbReference>
<evidence type="ECO:0000313" key="2">
    <source>
        <dbReference type="EMBL" id="KAG2431923.1"/>
    </source>
</evidence>
<feature type="region of interest" description="Disordered" evidence="1">
    <location>
        <begin position="164"/>
        <end position="309"/>
    </location>
</feature>
<feature type="compositionally biased region" description="Low complexity" evidence="1">
    <location>
        <begin position="394"/>
        <end position="421"/>
    </location>
</feature>
<feature type="compositionally biased region" description="Basic and acidic residues" evidence="1">
    <location>
        <begin position="447"/>
        <end position="461"/>
    </location>
</feature>
<dbReference type="OrthoDB" id="547686at2759"/>
<feature type="compositionally biased region" description="Low complexity" evidence="1">
    <location>
        <begin position="282"/>
        <end position="294"/>
    </location>
</feature>
<evidence type="ECO:0000313" key="3">
    <source>
        <dbReference type="Proteomes" id="UP000613740"/>
    </source>
</evidence>
<protein>
    <submittedName>
        <fullName evidence="2">Uncharacterized protein</fullName>
    </submittedName>
</protein>
<organism evidence="2 3">
    <name type="scientific">Chlamydomonas schloesseri</name>
    <dbReference type="NCBI Taxonomy" id="2026947"/>
    <lineage>
        <taxon>Eukaryota</taxon>
        <taxon>Viridiplantae</taxon>
        <taxon>Chlorophyta</taxon>
        <taxon>core chlorophytes</taxon>
        <taxon>Chlorophyceae</taxon>
        <taxon>CS clade</taxon>
        <taxon>Chlamydomonadales</taxon>
        <taxon>Chlamydomonadaceae</taxon>
        <taxon>Chlamydomonas</taxon>
    </lineage>
</organism>
<name>A0A835VZS6_9CHLO</name>
<dbReference type="EMBL" id="JAEHOD010000070">
    <property type="protein sequence ID" value="KAG2431923.1"/>
    <property type="molecule type" value="Genomic_DNA"/>
</dbReference>
<comment type="caution">
    <text evidence="2">The sequence shown here is derived from an EMBL/GenBank/DDBJ whole genome shotgun (WGS) entry which is preliminary data.</text>
</comment>